<evidence type="ECO:0000313" key="3">
    <source>
        <dbReference type="EMBL" id="TXD31611.1"/>
    </source>
</evidence>
<dbReference type="OrthoDB" id="5509855at2"/>
<evidence type="ECO:0000256" key="2">
    <source>
        <dbReference type="SAM" id="Phobius"/>
    </source>
</evidence>
<dbReference type="AlphaFoldDB" id="A0A5C6WT69"/>
<keyword evidence="2" id="KW-0812">Transmembrane</keyword>
<organism evidence="3 4">
    <name type="scientific">Lujinxingia vulgaris</name>
    <dbReference type="NCBI Taxonomy" id="2600176"/>
    <lineage>
        <taxon>Bacteria</taxon>
        <taxon>Deltaproteobacteria</taxon>
        <taxon>Bradymonadales</taxon>
        <taxon>Lujinxingiaceae</taxon>
        <taxon>Lujinxingia</taxon>
    </lineage>
</organism>
<reference evidence="3 4" key="1">
    <citation type="submission" date="2019-08" db="EMBL/GenBank/DDBJ databases">
        <title>Bradymonadales sp. TMQ2.</title>
        <authorList>
            <person name="Liang Q."/>
        </authorList>
    </citation>
    <scope>NUCLEOTIDE SEQUENCE [LARGE SCALE GENOMIC DNA]</scope>
    <source>
        <strain evidence="3 4">TMQ2</strain>
    </source>
</reference>
<keyword evidence="2" id="KW-1133">Transmembrane helix</keyword>
<dbReference type="Proteomes" id="UP000321046">
    <property type="component" value="Unassembled WGS sequence"/>
</dbReference>
<evidence type="ECO:0000256" key="1">
    <source>
        <dbReference type="SAM" id="MobiDB-lite"/>
    </source>
</evidence>
<feature type="transmembrane region" description="Helical" evidence="2">
    <location>
        <begin position="20"/>
        <end position="41"/>
    </location>
</feature>
<dbReference type="Pfam" id="PF13103">
    <property type="entry name" value="TonB_2"/>
    <property type="match status" value="1"/>
</dbReference>
<dbReference type="SUPFAM" id="SSF74653">
    <property type="entry name" value="TolA/TonB C-terminal domain"/>
    <property type="match status" value="1"/>
</dbReference>
<evidence type="ECO:0000313" key="4">
    <source>
        <dbReference type="Proteomes" id="UP000321046"/>
    </source>
</evidence>
<accession>A0A5C6WT69</accession>
<feature type="region of interest" description="Disordered" evidence="1">
    <location>
        <begin position="72"/>
        <end position="163"/>
    </location>
</feature>
<name>A0A5C6WT69_9DELT</name>
<feature type="compositionally biased region" description="Basic and acidic residues" evidence="1">
    <location>
        <begin position="109"/>
        <end position="134"/>
    </location>
</feature>
<dbReference type="Gene3D" id="3.30.1150.10">
    <property type="match status" value="1"/>
</dbReference>
<dbReference type="EMBL" id="VOSL01000147">
    <property type="protein sequence ID" value="TXD31611.1"/>
    <property type="molecule type" value="Genomic_DNA"/>
</dbReference>
<protein>
    <submittedName>
        <fullName evidence="3">TonB C-terminal domain-containing protein</fullName>
    </submittedName>
</protein>
<comment type="caution">
    <text evidence="3">The sequence shown here is derived from an EMBL/GenBank/DDBJ whole genome shotgun (WGS) entry which is preliminary data.</text>
</comment>
<sequence>MTSNLPKPALTQQGGGVFEMGAGIALTLALHGVIALSVWWASTLAPEEPPPLELVFERVELLALGEEREEAALPRMANPEPPPPAPDEAVVVPDPEPQPDENQVNLQAQRHEEEQERQRLQEQEERRREQEERERRRKAALSALSNPDRPYNDDAPEGSADGVVGGTVSDAAMANMMGTYQARLLQELLRAWTVPTTLGDAELAQLAGSVRVFVRLSEGGKIVSHTFRARSGNKQFDASIDRAIRQFHVQYGGRTLPLPDNEDVRREVLREGLLLTRWDSTAR</sequence>
<dbReference type="RefSeq" id="WP_146977484.1">
    <property type="nucleotide sequence ID" value="NZ_VOSL01000147.1"/>
</dbReference>
<gene>
    <name evidence="3" type="ORF">FRC96_20835</name>
</gene>
<keyword evidence="2" id="KW-0472">Membrane</keyword>
<proteinExistence type="predicted"/>